<dbReference type="EMBL" id="AP018694">
    <property type="protein sequence ID" value="BBE20733.1"/>
    <property type="molecule type" value="Genomic_DNA"/>
</dbReference>
<reference evidence="2" key="1">
    <citation type="journal article" date="2020" name="Int. J. Syst. Evol. Microbiol.">
        <title>Aquipluma nitroreducens gen. nov. sp. nov., a novel facultatively anaerobic bacterium isolated from a freshwater lake.</title>
        <authorList>
            <person name="Watanabe M."/>
            <person name="Kojima H."/>
            <person name="Fukui M."/>
        </authorList>
    </citation>
    <scope>NUCLEOTIDE SEQUENCE</scope>
    <source>
        <strain evidence="2">MeG22</strain>
    </source>
</reference>
<dbReference type="Gene3D" id="3.60.60.10">
    <property type="entry name" value="Penicillin V Acylase, Chain A"/>
    <property type="match status" value="1"/>
</dbReference>
<proteinExistence type="predicted"/>
<gene>
    <name evidence="2" type="ORF">AQPE_4927</name>
</gene>
<dbReference type="RefSeq" id="WP_318348839.1">
    <property type="nucleotide sequence ID" value="NZ_AP018694.1"/>
</dbReference>
<evidence type="ECO:0000313" key="2">
    <source>
        <dbReference type="EMBL" id="BBE20733.1"/>
    </source>
</evidence>
<dbReference type="KEGG" id="anf:AQPE_4927"/>
<dbReference type="Pfam" id="PF03417">
    <property type="entry name" value="AAT"/>
    <property type="match status" value="1"/>
</dbReference>
<dbReference type="Proteomes" id="UP001193389">
    <property type="component" value="Chromosome"/>
</dbReference>
<dbReference type="AlphaFoldDB" id="A0A5K7SGS8"/>
<organism evidence="2 3">
    <name type="scientific">Aquipluma nitroreducens</name>
    <dbReference type="NCBI Taxonomy" id="2010828"/>
    <lineage>
        <taxon>Bacteria</taxon>
        <taxon>Pseudomonadati</taxon>
        <taxon>Bacteroidota</taxon>
        <taxon>Bacteroidia</taxon>
        <taxon>Marinilabiliales</taxon>
        <taxon>Prolixibacteraceae</taxon>
        <taxon>Aquipluma</taxon>
    </lineage>
</organism>
<evidence type="ECO:0000313" key="3">
    <source>
        <dbReference type="Proteomes" id="UP001193389"/>
    </source>
</evidence>
<protein>
    <recommendedName>
        <fullName evidence="1">Peptidase C45 hydrolase domain-containing protein</fullName>
    </recommendedName>
</protein>
<feature type="domain" description="Peptidase C45 hydrolase" evidence="1">
    <location>
        <begin position="38"/>
        <end position="191"/>
    </location>
</feature>
<evidence type="ECO:0000259" key="1">
    <source>
        <dbReference type="Pfam" id="PF03417"/>
    </source>
</evidence>
<sequence>MDKKLTFVCIAGFLLMFVVQTFACTTFLISGKYTADGRPMLFKNRDTDQMQNSLAYFTDGKYKYIGLVDGTKDWSKAIWGGYNETGFAIINTAAYNNNLGDTTKFMDQEGVVMKLALQTCQSLSDFEKLLETLPKPMGVDANFGVIDASGGAAYYETGNRDFIKYDANDPAIAPNGLLIRTNHSMRADLTKGFGFCRYHTAKGVLNQAAADKKLTPSFLFNHLSRNLTHSLTKTDLWAELPAKRDVPEFKFFIDYIPRVITSAAICIVGAKDKEHADQAMMWTVLGFPLTSVAIPVWIAGGENLPKAVTMNDQFRSPICSAALKFKEECFPVTYDRMNNYINLSAVINKQKTGYVQLLQPIESMIFEKESDLEKKECTSQNIQSFYNWVDRFLDKAYQEQFNLELFKN</sequence>
<dbReference type="InterPro" id="IPR005079">
    <property type="entry name" value="Peptidase_C45_hydrolase"/>
</dbReference>
<name>A0A5K7SGS8_9BACT</name>
<accession>A0A5K7SGS8</accession>
<keyword evidence="3" id="KW-1185">Reference proteome</keyword>